<organism evidence="2 3">
    <name type="scientific">Halocynthiibacter styelae</name>
    <dbReference type="NCBI Taxonomy" id="2761955"/>
    <lineage>
        <taxon>Bacteria</taxon>
        <taxon>Pseudomonadati</taxon>
        <taxon>Pseudomonadota</taxon>
        <taxon>Alphaproteobacteria</taxon>
        <taxon>Rhodobacterales</taxon>
        <taxon>Paracoccaceae</taxon>
        <taxon>Halocynthiibacter</taxon>
    </lineage>
</organism>
<dbReference type="InterPro" id="IPR052564">
    <property type="entry name" value="N-acetyltrans/Recomb-assoc"/>
</dbReference>
<name>A0A8J7IMH1_9RHOB</name>
<dbReference type="GO" id="GO:0016747">
    <property type="term" value="F:acyltransferase activity, transferring groups other than amino-acyl groups"/>
    <property type="evidence" value="ECO:0007669"/>
    <property type="project" value="InterPro"/>
</dbReference>
<dbReference type="RefSeq" id="WP_228848171.1">
    <property type="nucleotide sequence ID" value="NZ_JADCKQ010000004.1"/>
</dbReference>
<dbReference type="PANTHER" id="PTHR43451">
    <property type="entry name" value="ACETYLTRANSFERASE (GNAT) FAMILY PROTEIN"/>
    <property type="match status" value="1"/>
</dbReference>
<accession>A0A8J7IMH1</accession>
<dbReference type="EMBL" id="JADCKQ010000004">
    <property type="protein sequence ID" value="MBI1493321.1"/>
    <property type="molecule type" value="Genomic_DNA"/>
</dbReference>
<dbReference type="InterPro" id="IPR016181">
    <property type="entry name" value="Acyl_CoA_acyltransferase"/>
</dbReference>
<dbReference type="AlphaFoldDB" id="A0A8J7IMH1"/>
<dbReference type="InterPro" id="IPR000182">
    <property type="entry name" value="GNAT_dom"/>
</dbReference>
<feature type="domain" description="N-acetyltransferase" evidence="1">
    <location>
        <begin position="17"/>
        <end position="172"/>
    </location>
</feature>
<dbReference type="PROSITE" id="PS51186">
    <property type="entry name" value="GNAT"/>
    <property type="match status" value="1"/>
</dbReference>
<comment type="caution">
    <text evidence="2">The sequence shown here is derived from an EMBL/GenBank/DDBJ whole genome shotgun (WGS) entry which is preliminary data.</text>
</comment>
<dbReference type="Proteomes" id="UP000640583">
    <property type="component" value="Unassembled WGS sequence"/>
</dbReference>
<reference evidence="2" key="1">
    <citation type="submission" date="2020-10" db="EMBL/GenBank/DDBJ databases">
        <title>Paenihalocynthiibacter styelae gen. nov., sp. nov., isolated from stalked sea squirt Styela clava.</title>
        <authorList>
            <person name="Kim Y.-O."/>
            <person name="Yoon J.-H."/>
        </authorList>
    </citation>
    <scope>NUCLEOTIDE SEQUENCE</scope>
    <source>
        <strain evidence="2">MYP1-1</strain>
    </source>
</reference>
<dbReference type="Pfam" id="PF13673">
    <property type="entry name" value="Acetyltransf_10"/>
    <property type="match status" value="1"/>
</dbReference>
<dbReference type="PANTHER" id="PTHR43451:SF1">
    <property type="entry name" value="ACETYLTRANSFERASE"/>
    <property type="match status" value="1"/>
</dbReference>
<evidence type="ECO:0000259" key="1">
    <source>
        <dbReference type="PROSITE" id="PS51186"/>
    </source>
</evidence>
<dbReference type="Gene3D" id="3.40.630.30">
    <property type="match status" value="1"/>
</dbReference>
<proteinExistence type="predicted"/>
<protein>
    <submittedName>
        <fullName evidence="2">GNAT family N-acetyltransferase</fullName>
    </submittedName>
</protein>
<gene>
    <name evidence="2" type="ORF">H1D41_06720</name>
</gene>
<keyword evidence="3" id="KW-1185">Reference proteome</keyword>
<sequence length="172" mass="19306">MGQAGIQDQKPCDLSDLILRPYRSSDRRAGFDVYYDAVRNGAARAYTSEQRAAWAPADAFRPETPDQMLDMVAFVAEHPDCAGRIEGFMAMERNGHLDRAFVRPGWMGRGLAQNLYDLLLEWARGAGLTQLTTEASHLARPFFAKNGWQVVAPEIITRDGVEIERFRMSLAL</sequence>
<evidence type="ECO:0000313" key="3">
    <source>
        <dbReference type="Proteomes" id="UP000640583"/>
    </source>
</evidence>
<evidence type="ECO:0000313" key="2">
    <source>
        <dbReference type="EMBL" id="MBI1493321.1"/>
    </source>
</evidence>
<dbReference type="CDD" id="cd04301">
    <property type="entry name" value="NAT_SF"/>
    <property type="match status" value="1"/>
</dbReference>
<dbReference type="SUPFAM" id="SSF55729">
    <property type="entry name" value="Acyl-CoA N-acyltransferases (Nat)"/>
    <property type="match status" value="1"/>
</dbReference>